<gene>
    <name evidence="7" type="ORF">SAMN05421736_107134</name>
</gene>
<evidence type="ECO:0000259" key="6">
    <source>
        <dbReference type="PROSITE" id="PS51198"/>
    </source>
</evidence>
<dbReference type="OrthoDB" id="9787585at2"/>
<accession>A0A1H3R2E2</accession>
<proteinExistence type="predicted"/>
<dbReference type="GO" id="GO:0000725">
    <property type="term" value="P:recombinational repair"/>
    <property type="evidence" value="ECO:0007669"/>
    <property type="project" value="TreeGrafter"/>
</dbReference>
<reference evidence="8" key="1">
    <citation type="submission" date="2016-10" db="EMBL/GenBank/DDBJ databases">
        <authorList>
            <person name="Varghese N."/>
            <person name="Submissions S."/>
        </authorList>
    </citation>
    <scope>NUCLEOTIDE SEQUENCE [LARGE SCALE GENOMIC DNA]</scope>
    <source>
        <strain evidence="8">SP</strain>
    </source>
</reference>
<dbReference type="GO" id="GO:0005524">
    <property type="term" value="F:ATP binding"/>
    <property type="evidence" value="ECO:0007669"/>
    <property type="project" value="UniProtKB-UniRule"/>
</dbReference>
<dbReference type="InterPro" id="IPR000212">
    <property type="entry name" value="DNA_helicase_UvrD/REP"/>
</dbReference>
<dbReference type="PROSITE" id="PS51198">
    <property type="entry name" value="UVRD_HELICASE_ATP_BIND"/>
    <property type="match status" value="1"/>
</dbReference>
<dbReference type="EMBL" id="FNPI01000007">
    <property type="protein sequence ID" value="SDZ19119.1"/>
    <property type="molecule type" value="Genomic_DNA"/>
</dbReference>
<dbReference type="Pfam" id="PF13538">
    <property type="entry name" value="UvrD_C_2"/>
    <property type="match status" value="1"/>
</dbReference>
<evidence type="ECO:0000256" key="3">
    <source>
        <dbReference type="ARBA" id="ARBA00022806"/>
    </source>
</evidence>
<dbReference type="GO" id="GO:0043138">
    <property type="term" value="F:3'-5' DNA helicase activity"/>
    <property type="evidence" value="ECO:0007669"/>
    <property type="project" value="TreeGrafter"/>
</dbReference>
<dbReference type="SUPFAM" id="SSF52540">
    <property type="entry name" value="P-loop containing nucleoside triphosphate hydrolases"/>
    <property type="match status" value="1"/>
</dbReference>
<dbReference type="InterPro" id="IPR014016">
    <property type="entry name" value="UvrD-like_ATP-bd"/>
</dbReference>
<evidence type="ECO:0000313" key="8">
    <source>
        <dbReference type="Proteomes" id="UP000198935"/>
    </source>
</evidence>
<evidence type="ECO:0000256" key="2">
    <source>
        <dbReference type="ARBA" id="ARBA00022801"/>
    </source>
</evidence>
<protein>
    <submittedName>
        <fullName evidence="7">DNA helicase-2 / ATP-dependent DNA helicase PcrA</fullName>
    </submittedName>
</protein>
<dbReference type="GO" id="GO:0005829">
    <property type="term" value="C:cytosol"/>
    <property type="evidence" value="ECO:0007669"/>
    <property type="project" value="TreeGrafter"/>
</dbReference>
<keyword evidence="2 5" id="KW-0378">Hydrolase</keyword>
<dbReference type="InterPro" id="IPR027785">
    <property type="entry name" value="UvrD-like_helicase_C"/>
</dbReference>
<dbReference type="InterPro" id="IPR048228">
    <property type="entry name" value="HelD_bacillota"/>
</dbReference>
<keyword evidence="4 5" id="KW-0067">ATP-binding</keyword>
<dbReference type="Pfam" id="PF00580">
    <property type="entry name" value="UvrD-helicase"/>
    <property type="match status" value="1"/>
</dbReference>
<evidence type="ECO:0000256" key="1">
    <source>
        <dbReference type="ARBA" id="ARBA00022741"/>
    </source>
</evidence>
<dbReference type="InterPro" id="IPR027417">
    <property type="entry name" value="P-loop_NTPase"/>
</dbReference>
<dbReference type="PANTHER" id="PTHR11070">
    <property type="entry name" value="UVRD / RECB / PCRA DNA HELICASE FAMILY MEMBER"/>
    <property type="match status" value="1"/>
</dbReference>
<dbReference type="AlphaFoldDB" id="A0A1H3R2E2"/>
<dbReference type="Gene3D" id="3.40.50.300">
    <property type="entry name" value="P-loop containing nucleotide triphosphate hydrolases"/>
    <property type="match status" value="2"/>
</dbReference>
<evidence type="ECO:0000256" key="5">
    <source>
        <dbReference type="PROSITE-ProRule" id="PRU00560"/>
    </source>
</evidence>
<name>A0A1H3R2E2_9BACI</name>
<dbReference type="GO" id="GO:0016787">
    <property type="term" value="F:hydrolase activity"/>
    <property type="evidence" value="ECO:0007669"/>
    <property type="project" value="UniProtKB-UniRule"/>
</dbReference>
<organism evidence="7 8">
    <name type="scientific">Evansella caseinilytica</name>
    <dbReference type="NCBI Taxonomy" id="1503961"/>
    <lineage>
        <taxon>Bacteria</taxon>
        <taxon>Bacillati</taxon>
        <taxon>Bacillota</taxon>
        <taxon>Bacilli</taxon>
        <taxon>Bacillales</taxon>
        <taxon>Bacillaceae</taxon>
        <taxon>Evansella</taxon>
    </lineage>
</organism>
<evidence type="ECO:0000313" key="7">
    <source>
        <dbReference type="EMBL" id="SDZ19119.1"/>
    </source>
</evidence>
<evidence type="ECO:0000256" key="4">
    <source>
        <dbReference type="ARBA" id="ARBA00022840"/>
    </source>
</evidence>
<keyword evidence="8" id="KW-1185">Reference proteome</keyword>
<feature type="domain" description="UvrD-like helicase ATP-binding" evidence="6">
    <location>
        <begin position="212"/>
        <end position="617"/>
    </location>
</feature>
<dbReference type="Proteomes" id="UP000198935">
    <property type="component" value="Unassembled WGS sequence"/>
</dbReference>
<feature type="binding site" evidence="5">
    <location>
        <begin position="233"/>
        <end position="240"/>
    </location>
    <ligand>
        <name>ATP</name>
        <dbReference type="ChEBI" id="CHEBI:30616"/>
    </ligand>
</feature>
<sequence>MTKRNDDWLIEQKYVDNVKLAIERKLDTITENAGDLKESIIELRRNFWDDVTINLDDIHEVGETFTSIKQQVELLSERERAHKQSYKQLQSLRRLAYSPFFGRIDFRENGEEQAEKIYIGLASLMDESEDQFLIYDWRAPISSLYYNYSPGPAEYEVPNATIAGEIELKRQYIIKNGRLKSMFDTGVTIGDEMLQEVLSNNANTQMKTIVATIQKEQNQIIRNEKSKYLIVQGVAGSGKTSAALQRVAYLLYRYRGQLQADNMMLFSPNFLFNSYVATVLPELGEENMQQTTFQSYVEQRLGREFTIEDPFDQMEYIYSDHEASGKTARMAAIRYKATDEFKKVIDAYLALLSHQGIIFKAITFRGAAIFSANEISEHFYSLDNANSISNRLHLTAEWLLRELAIFQKKEWKNDWVKAEIELMDKEEYLRVFREIESIKSEDDVTFNDFDMEEKLLAKQIVKQRLKPVKIAIKKLFFADVKRMYRRLFTDDGTRMLSRAADLPDEWADICSLTVEELDKNELKHEDATPYLYFSDQLRGKKSNTTIRHLFIDEAQDYSPFQFAFFKQLFPNSRMTILGDGNQAIFAHTMNSPTLLSPEVFAGVEHTRITLKRSYRSTRPIVEFTKRLIAGGEEIEPFNRDGEKPTLTETNDKKQFLEKMLLRISLLQESGHQTIAVICKTAKESRIAFRELGEQFNVQLMDKAAQTFSKGILVLPAYLAKGIEFDAVIIYNAADERYGQAAERKLFYTACTRAMHELHLFSAGPRTRFLDEVDESTYHLL</sequence>
<keyword evidence="1 5" id="KW-0547">Nucleotide-binding</keyword>
<dbReference type="STRING" id="1503961.SAMN05421736_107134"/>
<dbReference type="GO" id="GO:0003677">
    <property type="term" value="F:DNA binding"/>
    <property type="evidence" value="ECO:0007669"/>
    <property type="project" value="InterPro"/>
</dbReference>
<dbReference type="NCBIfam" id="NF041464">
    <property type="entry name" value="HelD_BACSU"/>
    <property type="match status" value="1"/>
</dbReference>
<dbReference type="PANTHER" id="PTHR11070:SF17">
    <property type="entry name" value="DNA HELICASE IV"/>
    <property type="match status" value="1"/>
</dbReference>
<keyword evidence="3 5" id="KW-0347">Helicase</keyword>